<feature type="domain" description="Disease resistance N-terminal" evidence="4">
    <location>
        <begin position="5"/>
        <end position="90"/>
    </location>
</feature>
<keyword evidence="2" id="KW-0547">Nucleotide-binding</keyword>
<dbReference type="InterPro" id="IPR041118">
    <property type="entry name" value="Rx_N"/>
</dbReference>
<evidence type="ECO:0000256" key="1">
    <source>
        <dbReference type="ARBA" id="ARBA00022737"/>
    </source>
</evidence>
<dbReference type="CDD" id="cd14798">
    <property type="entry name" value="RX-CC_like"/>
    <property type="match status" value="1"/>
</dbReference>
<dbReference type="InterPro" id="IPR038005">
    <property type="entry name" value="RX-like_CC"/>
</dbReference>
<evidence type="ECO:0000259" key="4">
    <source>
        <dbReference type="Pfam" id="PF18052"/>
    </source>
</evidence>
<evidence type="ECO:0000256" key="3">
    <source>
        <dbReference type="ARBA" id="ARBA00022821"/>
    </source>
</evidence>
<comment type="caution">
    <text evidence="5">The sequence shown here is derived from an EMBL/GenBank/DDBJ whole genome shotgun (WGS) entry which is preliminary data.</text>
</comment>
<keyword evidence="1" id="KW-0677">Repeat</keyword>
<dbReference type="PANTHER" id="PTHR19338">
    <property type="entry name" value="TRANSLOCASE OF INNER MITOCHONDRIAL MEMBRANE 13 HOMOLOG"/>
    <property type="match status" value="1"/>
</dbReference>
<name>A0A2P5CQM7_PARAD</name>
<organism evidence="5 6">
    <name type="scientific">Parasponia andersonii</name>
    <name type="common">Sponia andersonii</name>
    <dbReference type="NCBI Taxonomy" id="3476"/>
    <lineage>
        <taxon>Eukaryota</taxon>
        <taxon>Viridiplantae</taxon>
        <taxon>Streptophyta</taxon>
        <taxon>Embryophyta</taxon>
        <taxon>Tracheophyta</taxon>
        <taxon>Spermatophyta</taxon>
        <taxon>Magnoliopsida</taxon>
        <taxon>eudicotyledons</taxon>
        <taxon>Gunneridae</taxon>
        <taxon>Pentapetalae</taxon>
        <taxon>rosids</taxon>
        <taxon>fabids</taxon>
        <taxon>Rosales</taxon>
        <taxon>Cannabaceae</taxon>
        <taxon>Parasponia</taxon>
    </lineage>
</organism>
<keyword evidence="3" id="KW-0611">Plant defense</keyword>
<dbReference type="GO" id="GO:0006952">
    <property type="term" value="P:defense response"/>
    <property type="evidence" value="ECO:0007669"/>
    <property type="project" value="UniProtKB-KW"/>
</dbReference>
<sequence length="173" mass="20138">MAESVVSFLLQKLSPLLDGEVKLLSGIRDEVVYVKDELERMRAFLRAADALEDEDEEIKVWVKQVRDVAYDTEDTLDEFLFRFEHRHHWRGFYGYVYKMARAIKSLKARHQIASELQSIKARVTSISEGHQRYGYKLNMMDIGSSHSNNSAGNKTRYVELRSDARLLHESQLV</sequence>
<dbReference type="OrthoDB" id="690341at2759"/>
<dbReference type="Gene3D" id="1.20.5.4130">
    <property type="match status" value="1"/>
</dbReference>
<gene>
    <name evidence="5" type="ORF">PanWU01x14_132580</name>
</gene>
<evidence type="ECO:0000256" key="2">
    <source>
        <dbReference type="ARBA" id="ARBA00022741"/>
    </source>
</evidence>
<dbReference type="EMBL" id="JXTB01000105">
    <property type="protein sequence ID" value="PON63348.1"/>
    <property type="molecule type" value="Genomic_DNA"/>
</dbReference>
<keyword evidence="6" id="KW-1185">Reference proteome</keyword>
<dbReference type="STRING" id="3476.A0A2P5CQM7"/>
<dbReference type="AlphaFoldDB" id="A0A2P5CQM7"/>
<proteinExistence type="predicted"/>
<reference evidence="6" key="1">
    <citation type="submission" date="2016-06" db="EMBL/GenBank/DDBJ databases">
        <title>Parallel loss of symbiosis genes in relatives of nitrogen-fixing non-legume Parasponia.</title>
        <authorList>
            <person name="Van Velzen R."/>
            <person name="Holmer R."/>
            <person name="Bu F."/>
            <person name="Rutten L."/>
            <person name="Van Zeijl A."/>
            <person name="Liu W."/>
            <person name="Santuari L."/>
            <person name="Cao Q."/>
            <person name="Sharma T."/>
            <person name="Shen D."/>
            <person name="Roswanjaya Y."/>
            <person name="Wardhani T."/>
            <person name="Kalhor M.S."/>
            <person name="Jansen J."/>
            <person name="Van den Hoogen J."/>
            <person name="Gungor B."/>
            <person name="Hartog M."/>
            <person name="Hontelez J."/>
            <person name="Verver J."/>
            <person name="Yang W.-C."/>
            <person name="Schijlen E."/>
            <person name="Repin R."/>
            <person name="Schilthuizen M."/>
            <person name="Schranz E."/>
            <person name="Heidstra R."/>
            <person name="Miyata K."/>
            <person name="Fedorova E."/>
            <person name="Kohlen W."/>
            <person name="Bisseling T."/>
            <person name="Smit S."/>
            <person name="Geurts R."/>
        </authorList>
    </citation>
    <scope>NUCLEOTIDE SEQUENCE [LARGE SCALE GENOMIC DNA]</scope>
    <source>
        <strain evidence="6">cv. WU1-14</strain>
    </source>
</reference>
<dbReference type="Proteomes" id="UP000237105">
    <property type="component" value="Unassembled WGS sequence"/>
</dbReference>
<dbReference type="Pfam" id="PF18052">
    <property type="entry name" value="Rx_N"/>
    <property type="match status" value="1"/>
</dbReference>
<feature type="non-terminal residue" evidence="5">
    <location>
        <position position="173"/>
    </location>
</feature>
<evidence type="ECO:0000313" key="5">
    <source>
        <dbReference type="EMBL" id="PON63348.1"/>
    </source>
</evidence>
<dbReference type="PANTHER" id="PTHR19338:SF32">
    <property type="entry name" value="OS06G0287500 PROTEIN"/>
    <property type="match status" value="1"/>
</dbReference>
<accession>A0A2P5CQM7</accession>
<evidence type="ECO:0000313" key="6">
    <source>
        <dbReference type="Proteomes" id="UP000237105"/>
    </source>
</evidence>
<dbReference type="GO" id="GO:0000166">
    <property type="term" value="F:nucleotide binding"/>
    <property type="evidence" value="ECO:0007669"/>
    <property type="project" value="UniProtKB-KW"/>
</dbReference>
<protein>
    <recommendedName>
        <fullName evidence="4">Disease resistance N-terminal domain-containing protein</fullName>
    </recommendedName>
</protein>